<evidence type="ECO:0000313" key="2">
    <source>
        <dbReference type="EMBL" id="GFH72261.1"/>
    </source>
</evidence>
<keyword evidence="3" id="KW-1185">Reference proteome</keyword>
<organism evidence="2 3">
    <name type="scientific">Streptomyces diastaticus subsp. diastaticus</name>
    <dbReference type="NCBI Taxonomy" id="68040"/>
    <lineage>
        <taxon>Bacteria</taxon>
        <taxon>Bacillati</taxon>
        <taxon>Actinomycetota</taxon>
        <taxon>Actinomycetes</taxon>
        <taxon>Kitasatosporales</taxon>
        <taxon>Streptomycetaceae</taxon>
        <taxon>Streptomyces</taxon>
        <taxon>Streptomyces diastaticus group</taxon>
    </lineage>
</organism>
<feature type="region of interest" description="Disordered" evidence="1">
    <location>
        <begin position="1"/>
        <end position="44"/>
    </location>
</feature>
<proteinExistence type="predicted"/>
<sequence>MAEGRTSGGAADARTGADGGRNPEGPGGGARNTPSGGSPYGPFRAWRAGRVARGALRREAYGARRGRGSVTAPLSGAPVGSRSVPAARRQRSAPSGSAPALSRPPVTGARRYGDLARPWQGPARPAVADVVPAG</sequence>
<feature type="compositionally biased region" description="Low complexity" evidence="1">
    <location>
        <begin position="122"/>
        <end position="134"/>
    </location>
</feature>
<dbReference type="EMBL" id="BLLN01000003">
    <property type="protein sequence ID" value="GFH72261.1"/>
    <property type="molecule type" value="Genomic_DNA"/>
</dbReference>
<evidence type="ECO:0000313" key="3">
    <source>
        <dbReference type="Proteomes" id="UP000472710"/>
    </source>
</evidence>
<accession>A0ABQ1CPG1</accession>
<name>A0ABQ1CPG1_STRDI</name>
<gene>
    <name evidence="2" type="ORF">Sdia_30290</name>
</gene>
<dbReference type="Proteomes" id="UP000472710">
    <property type="component" value="Unassembled WGS sequence"/>
</dbReference>
<feature type="region of interest" description="Disordered" evidence="1">
    <location>
        <begin position="60"/>
        <end position="134"/>
    </location>
</feature>
<protein>
    <submittedName>
        <fullName evidence="2">Uncharacterized protein</fullName>
    </submittedName>
</protein>
<comment type="caution">
    <text evidence="2">The sequence shown here is derived from an EMBL/GenBank/DDBJ whole genome shotgun (WGS) entry which is preliminary data.</text>
</comment>
<evidence type="ECO:0000256" key="1">
    <source>
        <dbReference type="SAM" id="MobiDB-lite"/>
    </source>
</evidence>
<reference evidence="2 3" key="1">
    <citation type="submission" date="2020-02" db="EMBL/GenBank/DDBJ databases">
        <title>Whole genome shotgun sequence of Streptomyces diastaticus subsp. diastaticus NBRC 13412.</title>
        <authorList>
            <person name="Ichikawa N."/>
            <person name="Komaki H."/>
            <person name="Tamura T."/>
        </authorList>
    </citation>
    <scope>NUCLEOTIDE SEQUENCE [LARGE SCALE GENOMIC DNA]</scope>
    <source>
        <strain evidence="2 3">NBRC 13412</strain>
    </source>
</reference>
<feature type="compositionally biased region" description="Low complexity" evidence="1">
    <location>
        <begin position="1"/>
        <end position="16"/>
    </location>
</feature>